<dbReference type="Proteomes" id="UP000076532">
    <property type="component" value="Unassembled WGS sequence"/>
</dbReference>
<proteinExistence type="predicted"/>
<evidence type="ECO:0000313" key="1">
    <source>
        <dbReference type="EMBL" id="KZP17316.1"/>
    </source>
</evidence>
<sequence length="507" mass="56654">MGTSGTKRGIRSTSTCCDVVSYVNIGERSGNSGVVVVAVVSLSAARRATRAGGVTKEEGPHIYFWLDSHRVCDPYRGFVELALICRSAGVTLAARAKLLDTTDFLLSRADLLRSLRTLTIGDEWLNGTITELFDVYTIPEFYAPVDLALVSLLREAENLRSLQIFRKNLTSALMQAISATLHTLNIGLCSLHSGLRTDISDNHIKPLTGVLNLYVSQGGLDHFNDPCYILSLFPNIATLSLRGWSYTGDVDVAFGATIGFNPFATLERVCLDNFDWRAVGKLSRWIREASGSEADPNLKLTHFKIHCQWGMDHASFIELMDVLRLAPNMRILALDGLMYGGVDIIDTIADACPQLEGLTLILRDSERQSRRALVEWPHPSYEYAARFHRFLQLHHFGWNIKVDVFRQTCTPQSMTSFEDGFSGYREEEDDFDDSHIVAASFAAHCSSLRTFAIVERLALVVCDIERASNGGFQLLKRELFAQQLDMEQWDPSMLRGCRWGPIEPSTR</sequence>
<gene>
    <name evidence="1" type="ORF">FIBSPDRAFT_934153</name>
</gene>
<dbReference type="SUPFAM" id="SSF52047">
    <property type="entry name" value="RNI-like"/>
    <property type="match status" value="1"/>
</dbReference>
<accession>A0A166FZ44</accession>
<keyword evidence="2" id="KW-1185">Reference proteome</keyword>
<reference evidence="1 2" key="1">
    <citation type="journal article" date="2016" name="Mol. Biol. Evol.">
        <title>Comparative Genomics of Early-Diverging Mushroom-Forming Fungi Provides Insights into the Origins of Lignocellulose Decay Capabilities.</title>
        <authorList>
            <person name="Nagy L.G."/>
            <person name="Riley R."/>
            <person name="Tritt A."/>
            <person name="Adam C."/>
            <person name="Daum C."/>
            <person name="Floudas D."/>
            <person name="Sun H."/>
            <person name="Yadav J.S."/>
            <person name="Pangilinan J."/>
            <person name="Larsson K.H."/>
            <person name="Matsuura K."/>
            <person name="Barry K."/>
            <person name="Labutti K."/>
            <person name="Kuo R."/>
            <person name="Ohm R.A."/>
            <person name="Bhattacharya S.S."/>
            <person name="Shirouzu T."/>
            <person name="Yoshinaga Y."/>
            <person name="Martin F.M."/>
            <person name="Grigoriev I.V."/>
            <person name="Hibbett D.S."/>
        </authorList>
    </citation>
    <scope>NUCLEOTIDE SEQUENCE [LARGE SCALE GENOMIC DNA]</scope>
    <source>
        <strain evidence="1 2">CBS 109695</strain>
    </source>
</reference>
<dbReference type="Gene3D" id="3.80.10.10">
    <property type="entry name" value="Ribonuclease Inhibitor"/>
    <property type="match status" value="1"/>
</dbReference>
<dbReference type="STRING" id="436010.A0A166FZ44"/>
<dbReference type="EMBL" id="KV417584">
    <property type="protein sequence ID" value="KZP17316.1"/>
    <property type="molecule type" value="Genomic_DNA"/>
</dbReference>
<dbReference type="OrthoDB" id="3258311at2759"/>
<dbReference type="InterPro" id="IPR032675">
    <property type="entry name" value="LRR_dom_sf"/>
</dbReference>
<evidence type="ECO:0000313" key="2">
    <source>
        <dbReference type="Proteomes" id="UP000076532"/>
    </source>
</evidence>
<protein>
    <recommendedName>
        <fullName evidence="3">F-box domain-containing protein</fullName>
    </recommendedName>
</protein>
<dbReference type="AlphaFoldDB" id="A0A166FZ44"/>
<evidence type="ECO:0008006" key="3">
    <source>
        <dbReference type="Google" id="ProtNLM"/>
    </source>
</evidence>
<organism evidence="1 2">
    <name type="scientific">Athelia psychrophila</name>
    <dbReference type="NCBI Taxonomy" id="1759441"/>
    <lineage>
        <taxon>Eukaryota</taxon>
        <taxon>Fungi</taxon>
        <taxon>Dikarya</taxon>
        <taxon>Basidiomycota</taxon>
        <taxon>Agaricomycotina</taxon>
        <taxon>Agaricomycetes</taxon>
        <taxon>Agaricomycetidae</taxon>
        <taxon>Atheliales</taxon>
        <taxon>Atheliaceae</taxon>
        <taxon>Athelia</taxon>
    </lineage>
</organism>
<name>A0A166FZ44_9AGAM</name>